<proteinExistence type="predicted"/>
<keyword evidence="5" id="KW-1185">Reference proteome</keyword>
<keyword evidence="1" id="KW-1133">Transmembrane helix</keyword>
<feature type="transmembrane region" description="Helical" evidence="1">
    <location>
        <begin position="34"/>
        <end position="53"/>
    </location>
</feature>
<reference evidence="3 4" key="1">
    <citation type="submission" date="2017-05" db="EMBL/GenBank/DDBJ databases">
        <authorList>
            <person name="Song R."/>
            <person name="Chenine A.L."/>
            <person name="Ruprecht R.M."/>
        </authorList>
    </citation>
    <scope>NUCLEOTIDE SEQUENCE [LARGE SCALE GENOMIC DNA]</scope>
    <source>
        <strain evidence="3 4">CECT 7927</strain>
    </source>
</reference>
<feature type="transmembrane region" description="Helical" evidence="1">
    <location>
        <begin position="65"/>
        <end position="84"/>
    </location>
</feature>
<evidence type="ECO:0000313" key="3">
    <source>
        <dbReference type="EMBL" id="SMR99683.1"/>
    </source>
</evidence>
<name>A0A1Y6IUG3_9VIBR</name>
<organism evidence="3 4">
    <name type="scientific">Vibrio mangrovi</name>
    <dbReference type="NCBI Taxonomy" id="474394"/>
    <lineage>
        <taxon>Bacteria</taxon>
        <taxon>Pseudomonadati</taxon>
        <taxon>Pseudomonadota</taxon>
        <taxon>Gammaproteobacteria</taxon>
        <taxon>Vibrionales</taxon>
        <taxon>Vibrionaceae</taxon>
        <taxon>Vibrio</taxon>
    </lineage>
</organism>
<gene>
    <name evidence="2" type="ORF">SBX37_11760</name>
    <name evidence="3" type="ORF">VIM7927_00911</name>
</gene>
<evidence type="ECO:0000256" key="1">
    <source>
        <dbReference type="SAM" id="Phobius"/>
    </source>
</evidence>
<dbReference type="AlphaFoldDB" id="A0A1Y6IUG3"/>
<accession>A0A1Y6IUG3</accession>
<sequence length="99" mass="11543">MKEEQPMKTGLRLLTVALPIPTVLWVMKGDHPKWVKFLSVYWAICTALIFYNAYQTPDGLQAYPYFILISLVAFGILNSLVMLIKKHLYDNRIQKRLSR</sequence>
<protein>
    <submittedName>
        <fullName evidence="3">Uncharacterized protein</fullName>
    </submittedName>
</protein>
<dbReference type="RefSeq" id="WP_143693109.1">
    <property type="nucleotide sequence ID" value="NZ_AP024883.1"/>
</dbReference>
<dbReference type="Proteomes" id="UP001283366">
    <property type="component" value="Unassembled WGS sequence"/>
</dbReference>
<evidence type="ECO:0000313" key="4">
    <source>
        <dbReference type="Proteomes" id="UP000196125"/>
    </source>
</evidence>
<dbReference type="EMBL" id="FXXI01000001">
    <property type="protein sequence ID" value="SMR99683.1"/>
    <property type="molecule type" value="Genomic_DNA"/>
</dbReference>
<keyword evidence="1" id="KW-0812">Transmembrane</keyword>
<dbReference type="EMBL" id="JAWRCO010000001">
    <property type="protein sequence ID" value="MDW6003524.1"/>
    <property type="molecule type" value="Genomic_DNA"/>
</dbReference>
<evidence type="ECO:0000313" key="5">
    <source>
        <dbReference type="Proteomes" id="UP001283366"/>
    </source>
</evidence>
<keyword evidence="1" id="KW-0472">Membrane</keyword>
<evidence type="ECO:0000313" key="2">
    <source>
        <dbReference type="EMBL" id="MDW6003524.1"/>
    </source>
</evidence>
<dbReference type="Proteomes" id="UP000196125">
    <property type="component" value="Unassembled WGS sequence"/>
</dbReference>
<reference evidence="2 5" key="2">
    <citation type="submission" date="2023-11" db="EMBL/GenBank/DDBJ databases">
        <title>Plant-associative lifestyle of Vibrio porteresiae and its evolutionary dynamics.</title>
        <authorList>
            <person name="Rameshkumar N."/>
            <person name="Kirti K."/>
        </authorList>
    </citation>
    <scope>NUCLEOTIDE SEQUENCE [LARGE SCALE GENOMIC DNA]</scope>
    <source>
        <strain evidence="2 5">MSSRF38</strain>
    </source>
</reference>